<evidence type="ECO:0000256" key="1">
    <source>
        <dbReference type="SAM" id="MobiDB-lite"/>
    </source>
</evidence>
<name>A0A8S5PQR2_9CAUD</name>
<proteinExistence type="predicted"/>
<organism evidence="2">
    <name type="scientific">Podoviridae sp. ct8dV2</name>
    <dbReference type="NCBI Taxonomy" id="2825222"/>
    <lineage>
        <taxon>Viruses</taxon>
        <taxon>Duplodnaviria</taxon>
        <taxon>Heunggongvirae</taxon>
        <taxon>Uroviricota</taxon>
        <taxon>Caudoviricetes</taxon>
    </lineage>
</organism>
<sequence>MTKDEQLRLAEIQIRGMNLPNVSTIQETSRFLERLVEAVRILDARTLNYKELTEKFSAFQKDAESKFQQYYNGGGNNGNGGGNGGGGGAVDPDPNDDGPDEINSNHYRPTQVCSNGYTTIASFTTSPDNPEWDLSDYKRAGKGYSKWSIRETSHGLEYASGSISSSGRLQGLPKKFNSTYNYDGYMELAVC</sequence>
<dbReference type="EMBL" id="BK015477">
    <property type="protein sequence ID" value="DAE08861.1"/>
    <property type="molecule type" value="Genomic_DNA"/>
</dbReference>
<evidence type="ECO:0000313" key="2">
    <source>
        <dbReference type="EMBL" id="DAE08861.1"/>
    </source>
</evidence>
<feature type="region of interest" description="Disordered" evidence="1">
    <location>
        <begin position="70"/>
        <end position="109"/>
    </location>
</feature>
<reference evidence="2" key="1">
    <citation type="journal article" date="2021" name="Proc. Natl. Acad. Sci. U.S.A.">
        <title>A Catalog of Tens of Thousands of Viruses from Human Metagenomes Reveals Hidden Associations with Chronic Diseases.</title>
        <authorList>
            <person name="Tisza M.J."/>
            <person name="Buck C.B."/>
        </authorList>
    </citation>
    <scope>NUCLEOTIDE SEQUENCE</scope>
    <source>
        <strain evidence="2">Ct8dV2</strain>
    </source>
</reference>
<accession>A0A8S5PQR2</accession>
<protein>
    <submittedName>
        <fullName evidence="2">Intron-binding protein aquarius N-terminus</fullName>
    </submittedName>
</protein>
<feature type="compositionally biased region" description="Gly residues" evidence="1">
    <location>
        <begin position="72"/>
        <end position="89"/>
    </location>
</feature>